<sequence length="393" mass="44934">MNMMKVFVLGRRESAAFAERRLCALDDAGTLKILSALRPILNTSGPLERVSLSVLSFVILLTAHRYNVQADRLLKTCRELEYLDEHGLDRLPKLIDELIDTLWFYAGIEVTPALPESDVRSVQDLTNELFAVLAVHTPEHLMQLAQDWDHPDVLEQLQPFARDPEDYEPVFSPTHIEFMTSIEKTHCIFAPSGKYWGADDWRSADSFEANVRRFGEGLFRFMAVAKQEKFKGFAVRLPAEMSDSVESLSRTTARFLDALNRIDPAHSTCLEGPVGGMGWKFDWAGEPMFLTAFGTCYPENHPRYPYGFDHTYFFFQPDFVLRAHPSLTPEKEPVSRARILDSFNKHGMDYDNEGKEAEAERYIRPMNPCDPPVRWWRDLPARAGHHPVVEPVA</sequence>
<dbReference type="KEGG" id="haz:A9404_05025"/>
<accession>A0A191ZG27</accession>
<reference evidence="1 2" key="1">
    <citation type="submission" date="2016-06" db="EMBL/GenBank/DDBJ databases">
        <title>Insight into the functional genes involving in sulfur oxidation in Pearl River water.</title>
        <authorList>
            <person name="Luo J."/>
            <person name="Tan X."/>
            <person name="Lin W."/>
        </authorList>
    </citation>
    <scope>NUCLEOTIDE SEQUENCE [LARGE SCALE GENOMIC DNA]</scope>
    <source>
        <strain evidence="1 2">LS2</strain>
    </source>
</reference>
<name>A0A191ZG27_9GAMM</name>
<evidence type="ECO:0000313" key="2">
    <source>
        <dbReference type="Proteomes" id="UP000078596"/>
    </source>
</evidence>
<proteinExistence type="predicted"/>
<dbReference type="EMBL" id="CP016027">
    <property type="protein sequence ID" value="ANJ66823.1"/>
    <property type="molecule type" value="Genomic_DNA"/>
</dbReference>
<gene>
    <name evidence="1" type="ORF">A9404_05025</name>
</gene>
<dbReference type="Proteomes" id="UP000078596">
    <property type="component" value="Chromosome"/>
</dbReference>
<evidence type="ECO:0000313" key="1">
    <source>
        <dbReference type="EMBL" id="ANJ66823.1"/>
    </source>
</evidence>
<dbReference type="AlphaFoldDB" id="A0A191ZG27"/>
<protein>
    <submittedName>
        <fullName evidence="1">Uncharacterized protein</fullName>
    </submittedName>
</protein>
<organism evidence="1 2">
    <name type="scientific">Halothiobacillus diazotrophicus</name>
    <dbReference type="NCBI Taxonomy" id="1860122"/>
    <lineage>
        <taxon>Bacteria</taxon>
        <taxon>Pseudomonadati</taxon>
        <taxon>Pseudomonadota</taxon>
        <taxon>Gammaproteobacteria</taxon>
        <taxon>Chromatiales</taxon>
        <taxon>Halothiobacillaceae</taxon>
        <taxon>Halothiobacillus</taxon>
    </lineage>
</organism>
<keyword evidence="2" id="KW-1185">Reference proteome</keyword>